<comment type="caution">
    <text evidence="1">The sequence shown here is derived from an EMBL/GenBank/DDBJ whole genome shotgun (WGS) entry which is preliminary data.</text>
</comment>
<evidence type="ECO:0000313" key="2">
    <source>
        <dbReference type="Proteomes" id="UP000785679"/>
    </source>
</evidence>
<reference evidence="1" key="1">
    <citation type="submission" date="2019-06" db="EMBL/GenBank/DDBJ databases">
        <authorList>
            <person name="Zheng W."/>
        </authorList>
    </citation>
    <scope>NUCLEOTIDE SEQUENCE</scope>
    <source>
        <strain evidence="1">QDHG01</strain>
    </source>
</reference>
<organism evidence="1 2">
    <name type="scientific">Halteria grandinella</name>
    <dbReference type="NCBI Taxonomy" id="5974"/>
    <lineage>
        <taxon>Eukaryota</taxon>
        <taxon>Sar</taxon>
        <taxon>Alveolata</taxon>
        <taxon>Ciliophora</taxon>
        <taxon>Intramacronucleata</taxon>
        <taxon>Spirotrichea</taxon>
        <taxon>Stichotrichia</taxon>
        <taxon>Sporadotrichida</taxon>
        <taxon>Halteriidae</taxon>
        <taxon>Halteria</taxon>
    </lineage>
</organism>
<evidence type="ECO:0000313" key="1">
    <source>
        <dbReference type="EMBL" id="TNV80798.1"/>
    </source>
</evidence>
<accession>A0A8J8NSM6</accession>
<sequence>MEILAAQCRKMQKTFRNSMRNLASVFFALKTIQKTLKFQNFTPSIVITINMSRYLIKSSATYLNLASLTSCLKTIGLALNDAQFLLPLRIES</sequence>
<dbReference type="Proteomes" id="UP000785679">
    <property type="component" value="Unassembled WGS sequence"/>
</dbReference>
<dbReference type="AlphaFoldDB" id="A0A8J8NSM6"/>
<name>A0A8J8NSM6_HALGN</name>
<protein>
    <submittedName>
        <fullName evidence="1">Uncharacterized protein</fullName>
    </submittedName>
</protein>
<gene>
    <name evidence="1" type="ORF">FGO68_gene11930</name>
</gene>
<dbReference type="EMBL" id="RRYP01007020">
    <property type="protein sequence ID" value="TNV80798.1"/>
    <property type="molecule type" value="Genomic_DNA"/>
</dbReference>
<proteinExistence type="predicted"/>
<keyword evidence="2" id="KW-1185">Reference proteome</keyword>